<evidence type="ECO:0000313" key="4">
    <source>
        <dbReference type="Proteomes" id="UP001434737"/>
    </source>
</evidence>
<protein>
    <submittedName>
        <fullName evidence="3">DinB family protein</fullName>
    </submittedName>
</protein>
<comment type="similarity">
    <text evidence="1">Belongs to the DinB family.</text>
</comment>
<organism evidence="3 4">
    <name type="scientific">Helicobacter mastomyrinus</name>
    <dbReference type="NCBI Taxonomy" id="287948"/>
    <lineage>
        <taxon>Bacteria</taxon>
        <taxon>Pseudomonadati</taxon>
        <taxon>Campylobacterota</taxon>
        <taxon>Epsilonproteobacteria</taxon>
        <taxon>Campylobacterales</taxon>
        <taxon>Helicobacteraceae</taxon>
        <taxon>Helicobacter</taxon>
    </lineage>
</organism>
<proteinExistence type="inferred from homology"/>
<dbReference type="RefSeq" id="WP_295701963.1">
    <property type="nucleotide sequence ID" value="NZ_CP145316.1"/>
</dbReference>
<dbReference type="InterPro" id="IPR034660">
    <property type="entry name" value="DinB/YfiT-like"/>
</dbReference>
<dbReference type="EMBL" id="CP145316">
    <property type="protein sequence ID" value="XAM17923.1"/>
    <property type="molecule type" value="Genomic_DNA"/>
</dbReference>
<keyword evidence="2" id="KW-0479">Metal-binding</keyword>
<dbReference type="SUPFAM" id="SSF109854">
    <property type="entry name" value="DinB/YfiT-like putative metalloenzymes"/>
    <property type="match status" value="1"/>
</dbReference>
<evidence type="ECO:0000256" key="2">
    <source>
        <dbReference type="ARBA" id="ARBA00022723"/>
    </source>
</evidence>
<evidence type="ECO:0000256" key="1">
    <source>
        <dbReference type="ARBA" id="ARBA00008635"/>
    </source>
</evidence>
<reference evidence="3 4" key="1">
    <citation type="submission" date="2024-02" db="EMBL/GenBank/DDBJ databases">
        <title>Genome and pathogenicity analysis of Helicobacter mastomyrinus isolated from mice.</title>
        <authorList>
            <person name="Zhu L."/>
        </authorList>
    </citation>
    <scope>NUCLEOTIDE SEQUENCE [LARGE SCALE GENOMIC DNA]</scope>
    <source>
        <strain evidence="3 4">Hm-17</strain>
    </source>
</reference>
<sequence length="178" mass="19715">MKEALLLQAKYNKMADKAMFDVFKNVAQNGKKAELYKDCGLYYKSIMHTAAHSCVGAIGLFLGQVSALLGDKNPKIQELLTYLEPNFTLKESIIEDIEAFSALQEQVNEAIIKSIESTNDFSKIETLQLGKDFRISKSRAHLILGLLNHATHHRGNIAGALDMLGIENDFAGMLALEL</sequence>
<gene>
    <name evidence="3" type="ORF">V3I05_09580</name>
</gene>
<dbReference type="Gene3D" id="1.20.120.450">
    <property type="entry name" value="dinb family like domain"/>
    <property type="match status" value="1"/>
</dbReference>
<name>A0ABZ3F426_9HELI</name>
<dbReference type="Proteomes" id="UP001434737">
    <property type="component" value="Chromosome"/>
</dbReference>
<evidence type="ECO:0000313" key="3">
    <source>
        <dbReference type="EMBL" id="XAM17923.1"/>
    </source>
</evidence>
<dbReference type="InterPro" id="IPR007837">
    <property type="entry name" value="DinB"/>
</dbReference>
<keyword evidence="4" id="KW-1185">Reference proteome</keyword>
<dbReference type="Pfam" id="PF05163">
    <property type="entry name" value="DinB"/>
    <property type="match status" value="1"/>
</dbReference>
<accession>A0ABZ3F426</accession>